<dbReference type="GO" id="GO:0003729">
    <property type="term" value="F:mRNA binding"/>
    <property type="evidence" value="ECO:0007669"/>
    <property type="project" value="TreeGrafter"/>
</dbReference>
<dbReference type="InterPro" id="IPR034784">
    <property type="entry name" value="PDIP3_RRM"/>
</dbReference>
<evidence type="ECO:0000259" key="3">
    <source>
        <dbReference type="PROSITE" id="PS50102"/>
    </source>
</evidence>
<dbReference type="InterPro" id="IPR035979">
    <property type="entry name" value="RBD_domain_sf"/>
</dbReference>
<sequence>MKTPFLKNYAKKVDVQKNQRGRIEKKKDFKRQTEKNIVKKKLHGSLLLFTKHFDARTKLSSHSSHTKRPLFPKREESLRRSVIDSPKKTVISRHIQPKHNKERQSIFTGKSIKVVAKNTTQCSLIDSPSTEKSTCTTSKLVKSNSQSNVTENRKQSLAAKVVVSNLHPNVTDDDIKELFGVLGDLRRASLTGLGSAEVIYKNTDDAFAAYSKYHGRNLDGQPMILKLTTTDENDMNNSGIIGRSSRHSQSAMQHYVPPPRLQSTKPVVFTVKL</sequence>
<dbReference type="SMART" id="SM00360">
    <property type="entry name" value="RRM"/>
    <property type="match status" value="1"/>
</dbReference>
<accession>T2M690</accession>
<evidence type="ECO:0000313" key="4">
    <source>
        <dbReference type="EMBL" id="CDG67561.1"/>
    </source>
</evidence>
<dbReference type="Pfam" id="PF00076">
    <property type="entry name" value="RRM_1"/>
    <property type="match status" value="1"/>
</dbReference>
<dbReference type="PROSITE" id="PS50102">
    <property type="entry name" value="RRM"/>
    <property type="match status" value="1"/>
</dbReference>
<dbReference type="PANTHER" id="PTHR19965">
    <property type="entry name" value="RNA AND EXPORT FACTOR BINDING PROTEIN"/>
    <property type="match status" value="1"/>
</dbReference>
<dbReference type="InterPro" id="IPR012677">
    <property type="entry name" value="Nucleotide-bd_a/b_plait_sf"/>
</dbReference>
<evidence type="ECO:0000256" key="2">
    <source>
        <dbReference type="PROSITE-ProRule" id="PRU00176"/>
    </source>
</evidence>
<feature type="domain" description="RRM" evidence="3">
    <location>
        <begin position="159"/>
        <end position="230"/>
    </location>
</feature>
<proteinExistence type="evidence at transcript level"/>
<evidence type="ECO:0000256" key="1">
    <source>
        <dbReference type="ARBA" id="ARBA00022884"/>
    </source>
</evidence>
<protein>
    <submittedName>
        <fullName evidence="4">Polymerase delta-interacting protein 3</fullName>
    </submittedName>
</protein>
<dbReference type="Gene3D" id="3.30.70.330">
    <property type="match status" value="1"/>
</dbReference>
<dbReference type="AlphaFoldDB" id="T2M690"/>
<dbReference type="OrthoDB" id="346839at2759"/>
<dbReference type="KEGG" id="hmg:100205695"/>
<dbReference type="EMBL" id="HAAD01001329">
    <property type="protein sequence ID" value="CDG67561.1"/>
    <property type="molecule type" value="mRNA"/>
</dbReference>
<dbReference type="InterPro" id="IPR051229">
    <property type="entry name" value="ALYREF_mRNA_export"/>
</dbReference>
<organism evidence="4">
    <name type="scientific">Hydra vulgaris</name>
    <name type="common">Hydra</name>
    <name type="synonym">Hydra attenuata</name>
    <dbReference type="NCBI Taxonomy" id="6087"/>
    <lineage>
        <taxon>Eukaryota</taxon>
        <taxon>Metazoa</taxon>
        <taxon>Cnidaria</taxon>
        <taxon>Hydrozoa</taxon>
        <taxon>Hydroidolina</taxon>
        <taxon>Anthoathecata</taxon>
        <taxon>Aplanulata</taxon>
        <taxon>Hydridae</taxon>
        <taxon>Hydra</taxon>
    </lineage>
</organism>
<dbReference type="GO" id="GO:0006406">
    <property type="term" value="P:mRNA export from nucleus"/>
    <property type="evidence" value="ECO:0007669"/>
    <property type="project" value="TreeGrafter"/>
</dbReference>
<dbReference type="InterPro" id="IPR000504">
    <property type="entry name" value="RRM_dom"/>
</dbReference>
<name>T2M690_HYDVU</name>
<dbReference type="PANTHER" id="PTHR19965:SF35">
    <property type="entry name" value="RNA ANNEALING PROTEIN YRA1"/>
    <property type="match status" value="1"/>
</dbReference>
<gene>
    <name evidence="4" type="primary">POLDIP3</name>
</gene>
<dbReference type="GO" id="GO:0005634">
    <property type="term" value="C:nucleus"/>
    <property type="evidence" value="ECO:0007669"/>
    <property type="project" value="TreeGrafter"/>
</dbReference>
<reference evidence="4" key="1">
    <citation type="journal article" date="2013" name="Genome Biol. Evol.">
        <title>Punctuated emergences of genetic and phenotypic innovations in eumetazoan, bilaterian, euteleostome, and hominidae ancestors.</title>
        <authorList>
            <person name="Wenger Y."/>
            <person name="Galliot B."/>
        </authorList>
    </citation>
    <scope>NUCLEOTIDE SEQUENCE</scope>
    <source>
        <tissue evidence="4">Whole animals</tissue>
    </source>
</reference>
<keyword evidence="1 2" id="KW-0694">RNA-binding</keyword>
<dbReference type="SUPFAM" id="SSF54928">
    <property type="entry name" value="RNA-binding domain, RBD"/>
    <property type="match status" value="1"/>
</dbReference>
<dbReference type="CDD" id="cd12681">
    <property type="entry name" value="RRM_SKAR"/>
    <property type="match status" value="1"/>
</dbReference>